<dbReference type="InterPro" id="IPR001314">
    <property type="entry name" value="Peptidase_S1A"/>
</dbReference>
<dbReference type="Pfam" id="PF00089">
    <property type="entry name" value="Trypsin"/>
    <property type="match status" value="1"/>
</dbReference>
<organism evidence="10 11">
    <name type="scientific">Erpetoichthys calabaricus</name>
    <name type="common">Rope fish</name>
    <name type="synonym">Calamoichthys calabaricus</name>
    <dbReference type="NCBI Taxonomy" id="27687"/>
    <lineage>
        <taxon>Eukaryota</taxon>
        <taxon>Metazoa</taxon>
        <taxon>Chordata</taxon>
        <taxon>Craniata</taxon>
        <taxon>Vertebrata</taxon>
        <taxon>Euteleostomi</taxon>
        <taxon>Actinopterygii</taxon>
        <taxon>Polypteriformes</taxon>
        <taxon>Polypteridae</taxon>
        <taxon>Erpetoichthys</taxon>
    </lineage>
</organism>
<keyword evidence="11" id="KW-1185">Reference proteome</keyword>
<comment type="catalytic activity">
    <reaction evidence="1">
        <text>Preferential cleavage: Arg-|-Xaa, Lys-|-Xaa.</text>
        <dbReference type="EC" id="3.4.21.10"/>
    </reaction>
</comment>
<reference evidence="10" key="1">
    <citation type="submission" date="2021-06" db="EMBL/GenBank/DDBJ databases">
        <authorList>
            <consortium name="Wellcome Sanger Institute Data Sharing"/>
        </authorList>
    </citation>
    <scope>NUCLEOTIDE SEQUENCE [LARGE SCALE GENOMIC DNA]</scope>
</reference>
<evidence type="ECO:0000256" key="8">
    <source>
        <dbReference type="RuleBase" id="RU363034"/>
    </source>
</evidence>
<dbReference type="PROSITE" id="PS00134">
    <property type="entry name" value="TRYPSIN_HIS"/>
    <property type="match status" value="1"/>
</dbReference>
<dbReference type="Ensembl" id="ENSECRT00000001739.1">
    <property type="protein sequence ID" value="ENSECRP00000001715.1"/>
    <property type="gene ID" value="ENSECRG00000001194.1"/>
</dbReference>
<dbReference type="SMART" id="SM00020">
    <property type="entry name" value="Tryp_SPc"/>
    <property type="match status" value="1"/>
</dbReference>
<sequence length="329" mass="36473">FSVVDVSPTILHHVTFYYSSQNISLTSNWVITTRLLFLFVSDICGTVPFGMAPEARIIGGTVARRGAWPWQVSFQFLDDVVYTMYCGGCIITNYWVLTAAHCFNGNVIHKWRVVAGVHNIKHPEATIQISNISLKSNWSFDAKLRYHDIAVVRLATPVAFNNFVQPICMTTDYSRLDFLNCHISGWGVTTTISDVLRTARVKVFSDEQCFGALYLYKKDFMMCAGLEDGGADTCQGDSGGPLQCSDKTGNYYLVGITSFGRGCAEKGSPGIYTRVSNYKDWVDDFIKAHPVLLNGFQPESGSTALGQGRLGILAMQMLAQLLLLLDFVF</sequence>
<dbReference type="PROSITE" id="PS00135">
    <property type="entry name" value="TRYPSIN_SER"/>
    <property type="match status" value="1"/>
</dbReference>
<dbReference type="InterPro" id="IPR001254">
    <property type="entry name" value="Trypsin_dom"/>
</dbReference>
<keyword evidence="5 8" id="KW-0378">Hydrolase</keyword>
<keyword evidence="7" id="KW-1015">Disulfide bond</keyword>
<dbReference type="GO" id="GO:0004252">
    <property type="term" value="F:serine-type endopeptidase activity"/>
    <property type="evidence" value="ECO:0007669"/>
    <property type="project" value="InterPro"/>
</dbReference>
<keyword evidence="6 8" id="KW-0720">Serine protease</keyword>
<dbReference type="Proteomes" id="UP000694620">
    <property type="component" value="Chromosome 3"/>
</dbReference>
<reference evidence="10" key="2">
    <citation type="submission" date="2025-08" db="UniProtKB">
        <authorList>
            <consortium name="Ensembl"/>
        </authorList>
    </citation>
    <scope>IDENTIFICATION</scope>
</reference>
<accession>A0A8C4RHH1</accession>
<evidence type="ECO:0000256" key="4">
    <source>
        <dbReference type="ARBA" id="ARBA00022670"/>
    </source>
</evidence>
<dbReference type="InterPro" id="IPR018114">
    <property type="entry name" value="TRYPSIN_HIS"/>
</dbReference>
<evidence type="ECO:0000256" key="3">
    <source>
        <dbReference type="ARBA" id="ARBA00017161"/>
    </source>
</evidence>
<keyword evidence="4 8" id="KW-0645">Protease</keyword>
<dbReference type="InterPro" id="IPR033116">
    <property type="entry name" value="TRYPSIN_SER"/>
</dbReference>
<protein>
    <recommendedName>
        <fullName evidence="3">Acrosin</fullName>
        <ecNumber evidence="2">3.4.21.10</ecNumber>
    </recommendedName>
</protein>
<dbReference type="PRINTS" id="PR00722">
    <property type="entry name" value="CHYMOTRYPSIN"/>
</dbReference>
<evidence type="ECO:0000313" key="11">
    <source>
        <dbReference type="Proteomes" id="UP000694620"/>
    </source>
</evidence>
<evidence type="ECO:0000256" key="1">
    <source>
        <dbReference type="ARBA" id="ARBA00001656"/>
    </source>
</evidence>
<evidence type="ECO:0000256" key="6">
    <source>
        <dbReference type="ARBA" id="ARBA00022825"/>
    </source>
</evidence>
<dbReference type="PROSITE" id="PS50240">
    <property type="entry name" value="TRYPSIN_DOM"/>
    <property type="match status" value="1"/>
</dbReference>
<dbReference type="FunFam" id="2.40.10.10:FF:000003">
    <property type="entry name" value="Transmembrane serine protease 3"/>
    <property type="match status" value="1"/>
</dbReference>
<dbReference type="PANTHER" id="PTHR24252:SF8">
    <property type="entry name" value="ACROSIN"/>
    <property type="match status" value="1"/>
</dbReference>
<evidence type="ECO:0000256" key="2">
    <source>
        <dbReference type="ARBA" id="ARBA00012050"/>
    </source>
</evidence>
<dbReference type="CDD" id="cd00190">
    <property type="entry name" value="Tryp_SPc"/>
    <property type="match status" value="1"/>
</dbReference>
<feature type="domain" description="Peptidase S1" evidence="9">
    <location>
        <begin position="57"/>
        <end position="287"/>
    </location>
</feature>
<dbReference type="EC" id="3.4.21.10" evidence="2"/>
<dbReference type="GeneTree" id="ENSGT01020000230389"/>
<dbReference type="GO" id="GO:0006508">
    <property type="term" value="P:proteolysis"/>
    <property type="evidence" value="ECO:0007669"/>
    <property type="project" value="UniProtKB-KW"/>
</dbReference>
<dbReference type="InterPro" id="IPR009003">
    <property type="entry name" value="Peptidase_S1_PA"/>
</dbReference>
<evidence type="ECO:0000256" key="7">
    <source>
        <dbReference type="ARBA" id="ARBA00023157"/>
    </source>
</evidence>
<evidence type="ECO:0000259" key="9">
    <source>
        <dbReference type="PROSITE" id="PS50240"/>
    </source>
</evidence>
<evidence type="ECO:0000256" key="5">
    <source>
        <dbReference type="ARBA" id="ARBA00022801"/>
    </source>
</evidence>
<dbReference type="Gene3D" id="2.40.10.10">
    <property type="entry name" value="Trypsin-like serine proteases"/>
    <property type="match status" value="1"/>
</dbReference>
<name>A0A8C4RHH1_ERPCA</name>
<proteinExistence type="predicted"/>
<dbReference type="AlphaFoldDB" id="A0A8C4RHH1"/>
<dbReference type="PANTHER" id="PTHR24252">
    <property type="entry name" value="ACROSIN-RELATED"/>
    <property type="match status" value="1"/>
</dbReference>
<evidence type="ECO:0000313" key="10">
    <source>
        <dbReference type="Ensembl" id="ENSECRP00000001715.1"/>
    </source>
</evidence>
<dbReference type="SUPFAM" id="SSF50494">
    <property type="entry name" value="Trypsin-like serine proteases"/>
    <property type="match status" value="1"/>
</dbReference>
<dbReference type="InterPro" id="IPR043504">
    <property type="entry name" value="Peptidase_S1_PA_chymotrypsin"/>
</dbReference>
<reference evidence="10" key="3">
    <citation type="submission" date="2025-09" db="UniProtKB">
        <authorList>
            <consortium name="Ensembl"/>
        </authorList>
    </citation>
    <scope>IDENTIFICATION</scope>
</reference>